<evidence type="ECO:0008006" key="4">
    <source>
        <dbReference type="Google" id="ProtNLM"/>
    </source>
</evidence>
<gene>
    <name evidence="2" type="ORF">FRZ40_27625</name>
</gene>
<comment type="caution">
    <text evidence="2">The sequence shown here is derived from an EMBL/GenBank/DDBJ whole genome shotgun (WGS) entry which is preliminary data.</text>
</comment>
<proteinExistence type="predicted"/>
<accession>A0A5C6VGP6</accession>
<dbReference type="Proteomes" id="UP000321776">
    <property type="component" value="Unassembled WGS sequence"/>
</dbReference>
<keyword evidence="1" id="KW-0472">Membrane</keyword>
<evidence type="ECO:0000313" key="3">
    <source>
        <dbReference type="Proteomes" id="UP000321776"/>
    </source>
</evidence>
<feature type="transmembrane region" description="Helical" evidence="1">
    <location>
        <begin position="36"/>
        <end position="56"/>
    </location>
</feature>
<dbReference type="EMBL" id="VOQS01000003">
    <property type="protein sequence ID" value="TXC84090.1"/>
    <property type="molecule type" value="Genomic_DNA"/>
</dbReference>
<feature type="transmembrane region" description="Helical" evidence="1">
    <location>
        <begin position="115"/>
        <end position="140"/>
    </location>
</feature>
<evidence type="ECO:0000313" key="2">
    <source>
        <dbReference type="EMBL" id="TXC84090.1"/>
    </source>
</evidence>
<keyword evidence="1" id="KW-1133">Transmembrane helix</keyword>
<feature type="transmembrane region" description="Helical" evidence="1">
    <location>
        <begin position="68"/>
        <end position="89"/>
    </location>
</feature>
<reference evidence="2 3" key="1">
    <citation type="journal article" date="2018" name="Int. J. Syst. Evol. Microbiol.">
        <title>Paraburkholderia azotifigens sp. nov., a nitrogen-fixing bacterium isolated from paddy soil.</title>
        <authorList>
            <person name="Choi G.M."/>
            <person name="Im W.T."/>
        </authorList>
    </citation>
    <scope>NUCLEOTIDE SEQUENCE [LARGE SCALE GENOMIC DNA]</scope>
    <source>
        <strain evidence="2 3">NF 2-5-3</strain>
    </source>
</reference>
<organism evidence="2 3">
    <name type="scientific">Paraburkholderia azotifigens</name>
    <dbReference type="NCBI Taxonomy" id="2057004"/>
    <lineage>
        <taxon>Bacteria</taxon>
        <taxon>Pseudomonadati</taxon>
        <taxon>Pseudomonadota</taxon>
        <taxon>Betaproteobacteria</taxon>
        <taxon>Burkholderiales</taxon>
        <taxon>Burkholderiaceae</taxon>
        <taxon>Paraburkholderia</taxon>
    </lineage>
</organism>
<keyword evidence="1" id="KW-0812">Transmembrane</keyword>
<evidence type="ECO:0000256" key="1">
    <source>
        <dbReference type="SAM" id="Phobius"/>
    </source>
</evidence>
<protein>
    <recommendedName>
        <fullName evidence="4">Transmembrane protein</fullName>
    </recommendedName>
</protein>
<name>A0A5C6VGP6_9BURK</name>
<sequence length="146" mass="15794">MERVKATCKALVRQTWPQLVTFAGYLVAIGMRFPRWFVLLSVLAVVAVVCIVGRQLGPGDERTHSDPFLGAVLVGSGLASIVLTLKWWIVEKEAQLAAGSLLYLAGHAEAPANPALAWTSIVTQWGSCAVFLVIALFWAIRCSRTG</sequence>
<dbReference type="AlphaFoldDB" id="A0A5C6VGP6"/>